<protein>
    <submittedName>
        <fullName evidence="5">ABC transporter ATP-binding protein</fullName>
    </submittedName>
</protein>
<dbReference type="Pfam" id="PF00005">
    <property type="entry name" value="ABC_tran"/>
    <property type="match status" value="1"/>
</dbReference>
<evidence type="ECO:0000256" key="2">
    <source>
        <dbReference type="ARBA" id="ARBA00022741"/>
    </source>
</evidence>
<sequence length="256" mass="27597">MGRLAIENVSVDFGGVHALKDVSFAFESGSIVGLIGPNGAGKSTLLNCISGITRPTAGRVRLDEAVLSERNASSVAGLGIGRVFQHPELVLDLSVRENLMIACHRSLGYGLVSELLMVPSVWRREREAAGRVADVLRRLGIADSADAEVRNLPYGHRKLIDLGRALLMDIGFLLLDEPIAGLNDPEIAHLTELLFELRREFGFGILVVEHNMPFVSRLCERLVVLDLGQLIADGRPADVLGDARVIASYLGEAADA</sequence>
<evidence type="ECO:0000256" key="1">
    <source>
        <dbReference type="ARBA" id="ARBA00022448"/>
    </source>
</evidence>
<gene>
    <name evidence="5" type="ORF">RSO01_27150</name>
</gene>
<dbReference type="InterPro" id="IPR051120">
    <property type="entry name" value="ABC_AA/LPS_Transport"/>
</dbReference>
<dbReference type="RefSeq" id="WP_147149631.1">
    <property type="nucleotide sequence ID" value="NZ_BKAJ01000038.1"/>
</dbReference>
<keyword evidence="3 5" id="KW-0067">ATP-binding</keyword>
<dbReference type="Gene3D" id="3.40.50.300">
    <property type="entry name" value="P-loop containing nucleotide triphosphate hydrolases"/>
    <property type="match status" value="1"/>
</dbReference>
<dbReference type="GO" id="GO:0016887">
    <property type="term" value="F:ATP hydrolysis activity"/>
    <property type="evidence" value="ECO:0007669"/>
    <property type="project" value="InterPro"/>
</dbReference>
<dbReference type="InterPro" id="IPR003593">
    <property type="entry name" value="AAA+_ATPase"/>
</dbReference>
<dbReference type="PANTHER" id="PTHR45772:SF1">
    <property type="entry name" value="ABC TRANSPORTER ATP-BINDING PROTEIN"/>
    <property type="match status" value="1"/>
</dbReference>
<dbReference type="InterPro" id="IPR027417">
    <property type="entry name" value="P-loop_NTPase"/>
</dbReference>
<dbReference type="Pfam" id="PF12399">
    <property type="entry name" value="BCA_ABC_TP_C"/>
    <property type="match status" value="1"/>
</dbReference>
<evidence type="ECO:0000259" key="4">
    <source>
        <dbReference type="PROSITE" id="PS50893"/>
    </source>
</evidence>
<dbReference type="SMART" id="SM00382">
    <property type="entry name" value="AAA"/>
    <property type="match status" value="1"/>
</dbReference>
<dbReference type="EMBL" id="BKAJ01000038">
    <property type="protein sequence ID" value="GEP55549.1"/>
    <property type="molecule type" value="Genomic_DNA"/>
</dbReference>
<reference evidence="5 6" key="1">
    <citation type="submission" date="2019-07" db="EMBL/GenBank/DDBJ databases">
        <title>Whole genome shotgun sequence of Reyranella soli NBRC 108950.</title>
        <authorList>
            <person name="Hosoyama A."/>
            <person name="Uohara A."/>
            <person name="Ohji S."/>
            <person name="Ichikawa N."/>
        </authorList>
    </citation>
    <scope>NUCLEOTIDE SEQUENCE [LARGE SCALE GENOMIC DNA]</scope>
    <source>
        <strain evidence="5 6">NBRC 108950</strain>
    </source>
</reference>
<evidence type="ECO:0000313" key="5">
    <source>
        <dbReference type="EMBL" id="GEP55549.1"/>
    </source>
</evidence>
<dbReference type="GO" id="GO:0005886">
    <property type="term" value="C:plasma membrane"/>
    <property type="evidence" value="ECO:0007669"/>
    <property type="project" value="TreeGrafter"/>
</dbReference>
<proteinExistence type="predicted"/>
<name>A0A512N983_9HYPH</name>
<evidence type="ECO:0000313" key="6">
    <source>
        <dbReference type="Proteomes" id="UP000321058"/>
    </source>
</evidence>
<dbReference type="InterPro" id="IPR003439">
    <property type="entry name" value="ABC_transporter-like_ATP-bd"/>
</dbReference>
<keyword evidence="1" id="KW-0813">Transport</keyword>
<dbReference type="PROSITE" id="PS50893">
    <property type="entry name" value="ABC_TRANSPORTER_2"/>
    <property type="match status" value="1"/>
</dbReference>
<dbReference type="PANTHER" id="PTHR45772">
    <property type="entry name" value="CONSERVED COMPONENT OF ABC TRANSPORTER FOR NATURAL AMINO ACIDS-RELATED"/>
    <property type="match status" value="1"/>
</dbReference>
<comment type="caution">
    <text evidence="5">The sequence shown here is derived from an EMBL/GenBank/DDBJ whole genome shotgun (WGS) entry which is preliminary data.</text>
</comment>
<dbReference type="GO" id="GO:0005524">
    <property type="term" value="F:ATP binding"/>
    <property type="evidence" value="ECO:0007669"/>
    <property type="project" value="UniProtKB-KW"/>
</dbReference>
<dbReference type="OrthoDB" id="9779872at2"/>
<dbReference type="FunFam" id="3.40.50.300:FF:000421">
    <property type="entry name" value="Branched-chain amino acid ABC transporter ATP-binding protein"/>
    <property type="match status" value="1"/>
</dbReference>
<evidence type="ECO:0000256" key="3">
    <source>
        <dbReference type="ARBA" id="ARBA00022840"/>
    </source>
</evidence>
<keyword evidence="6" id="KW-1185">Reference proteome</keyword>
<accession>A0A512N983</accession>
<dbReference type="AlphaFoldDB" id="A0A512N983"/>
<dbReference type="Proteomes" id="UP000321058">
    <property type="component" value="Unassembled WGS sequence"/>
</dbReference>
<dbReference type="CDD" id="cd03219">
    <property type="entry name" value="ABC_Mj1267_LivG_branched"/>
    <property type="match status" value="1"/>
</dbReference>
<dbReference type="SUPFAM" id="SSF52540">
    <property type="entry name" value="P-loop containing nucleoside triphosphate hydrolases"/>
    <property type="match status" value="1"/>
</dbReference>
<organism evidence="5 6">
    <name type="scientific">Reyranella soli</name>
    <dbReference type="NCBI Taxonomy" id="1230389"/>
    <lineage>
        <taxon>Bacteria</taxon>
        <taxon>Pseudomonadati</taxon>
        <taxon>Pseudomonadota</taxon>
        <taxon>Alphaproteobacteria</taxon>
        <taxon>Hyphomicrobiales</taxon>
        <taxon>Reyranellaceae</taxon>
        <taxon>Reyranella</taxon>
    </lineage>
</organism>
<dbReference type="InterPro" id="IPR032823">
    <property type="entry name" value="BCA_ABC_TP_C"/>
</dbReference>
<feature type="domain" description="ABC transporter" evidence="4">
    <location>
        <begin position="4"/>
        <end position="252"/>
    </location>
</feature>
<keyword evidence="2" id="KW-0547">Nucleotide-binding</keyword>